<evidence type="ECO:0000256" key="3">
    <source>
        <dbReference type="ARBA" id="ARBA00022722"/>
    </source>
</evidence>
<evidence type="ECO:0000313" key="9">
    <source>
        <dbReference type="Proteomes" id="UP001497493"/>
    </source>
</evidence>
<dbReference type="Gene3D" id="3.30.230.10">
    <property type="match status" value="1"/>
</dbReference>
<keyword evidence="5 8" id="KW-0378">Hydrolase</keyword>
<evidence type="ECO:0000256" key="2">
    <source>
        <dbReference type="ARBA" id="ARBA00022694"/>
    </source>
</evidence>
<dbReference type="NCBIfam" id="TIGR00188">
    <property type="entry name" value="rnpA"/>
    <property type="match status" value="1"/>
</dbReference>
<evidence type="ECO:0000256" key="5">
    <source>
        <dbReference type="ARBA" id="ARBA00022801"/>
    </source>
</evidence>
<keyword evidence="6" id="KW-0694">RNA-binding</keyword>
<dbReference type="PROSITE" id="PS00648">
    <property type="entry name" value="RIBONUCLEASE_P"/>
    <property type="match status" value="1"/>
</dbReference>
<dbReference type="PANTHER" id="PTHR33992:SF1">
    <property type="entry name" value="RIBONUCLEASE P PROTEIN COMPONENT"/>
    <property type="match status" value="1"/>
</dbReference>
<keyword evidence="3" id="KW-0540">Nuclease</keyword>
<dbReference type="EMBL" id="OZ026884">
    <property type="protein sequence ID" value="CAL1241932.1"/>
    <property type="molecule type" value="Genomic_DNA"/>
</dbReference>
<organism evidence="8 9">
    <name type="scientific">Candidatus Methylocalor cossyra</name>
    <dbReference type="NCBI Taxonomy" id="3108543"/>
    <lineage>
        <taxon>Bacteria</taxon>
        <taxon>Pseudomonadati</taxon>
        <taxon>Pseudomonadota</taxon>
        <taxon>Gammaproteobacteria</taxon>
        <taxon>Methylococcales</taxon>
        <taxon>Methylococcaceae</taxon>
        <taxon>Candidatus Methylocalor</taxon>
    </lineage>
</organism>
<gene>
    <name evidence="8" type="ORF">MECH1_V1_3156</name>
</gene>
<name>A0ABM9NMQ5_9GAMM</name>
<dbReference type="PANTHER" id="PTHR33992">
    <property type="entry name" value="RIBONUCLEASE P PROTEIN COMPONENT"/>
    <property type="match status" value="1"/>
</dbReference>
<keyword evidence="4" id="KW-0255">Endonuclease</keyword>
<protein>
    <recommendedName>
        <fullName evidence="7">Ribonuclease P protein component</fullName>
        <ecNumber evidence="7">3.1.26.5</ecNumber>
    </recommendedName>
</protein>
<keyword evidence="2" id="KW-0819">tRNA processing</keyword>
<dbReference type="InterPro" id="IPR020539">
    <property type="entry name" value="RNase_P_CS"/>
</dbReference>
<dbReference type="InterPro" id="IPR020568">
    <property type="entry name" value="Ribosomal_Su5_D2-typ_SF"/>
</dbReference>
<keyword evidence="9" id="KW-1185">Reference proteome</keyword>
<dbReference type="EC" id="3.1.26.5" evidence="7"/>
<evidence type="ECO:0000256" key="6">
    <source>
        <dbReference type="ARBA" id="ARBA00022884"/>
    </source>
</evidence>
<dbReference type="GO" id="GO:0004526">
    <property type="term" value="F:ribonuclease P activity"/>
    <property type="evidence" value="ECO:0007669"/>
    <property type="project" value="UniProtKB-EC"/>
</dbReference>
<proteinExistence type="predicted"/>
<dbReference type="InterPro" id="IPR014721">
    <property type="entry name" value="Ribsml_uS5_D2-typ_fold_subgr"/>
</dbReference>
<dbReference type="InterPro" id="IPR000100">
    <property type="entry name" value="RNase_P"/>
</dbReference>
<dbReference type="Pfam" id="PF00825">
    <property type="entry name" value="Ribonuclease_P"/>
    <property type="match status" value="1"/>
</dbReference>
<reference evidence="8 9" key="1">
    <citation type="submission" date="2024-04" db="EMBL/GenBank/DDBJ databases">
        <authorList>
            <person name="Cremers G."/>
        </authorList>
    </citation>
    <scope>NUCLEOTIDE SEQUENCE [LARGE SCALE GENOMIC DNA]</scope>
    <source>
        <strain evidence="8">MeCH1-AG</strain>
    </source>
</reference>
<evidence type="ECO:0000313" key="8">
    <source>
        <dbReference type="EMBL" id="CAL1241932.1"/>
    </source>
</evidence>
<accession>A0ABM9NMQ5</accession>
<comment type="function">
    <text evidence="1">RNaseP catalyzes the removal of the 5'-leader sequence from pre-tRNA to produce the mature 5'-terminus. It can also cleave other RNA substrates such as 4.5S RNA. The protein component plays an auxiliary but essential role in vivo by binding to the 5'-leader sequence and broadening the substrate specificity of the ribozyme.</text>
</comment>
<evidence type="ECO:0000256" key="4">
    <source>
        <dbReference type="ARBA" id="ARBA00022759"/>
    </source>
</evidence>
<sequence>MAISKKHIRKASDRNQLKRIARESFRLQQHTLGGLDIVIMARSAALQADHETLRRSLQKHWDNLVKQCKPSWSSSSDPTAT</sequence>
<evidence type="ECO:0000256" key="1">
    <source>
        <dbReference type="ARBA" id="ARBA00002663"/>
    </source>
</evidence>
<dbReference type="Proteomes" id="UP001497493">
    <property type="component" value="Chromosome"/>
</dbReference>
<dbReference type="SUPFAM" id="SSF54211">
    <property type="entry name" value="Ribosomal protein S5 domain 2-like"/>
    <property type="match status" value="1"/>
</dbReference>
<evidence type="ECO:0000256" key="7">
    <source>
        <dbReference type="NCBIfam" id="TIGR00188"/>
    </source>
</evidence>